<sequence>MVPAATSYEDCVMSTISFRSIKNAIYVPLEIICEESGASQTVKAHVDAKSFRAFWPVADNLAWDPDACKFAPLYRAHFMAKTVKDTDRALLAFAAGQYYLRNKQAAESQESDADLHALELSALRAELRRTKVAKQQLVRENTRLVDRLQNFVAREDKVAEQNRQLQLRIQDLEAELASQKALREELDKSLDGSIKNANSQHKTACDAMEQLTKARKEADFYRLGMQKVAAIANAKPSEDH</sequence>
<dbReference type="EMBL" id="MN131142">
    <property type="protein sequence ID" value="QEM42797.1"/>
    <property type="molecule type" value="Genomic_DNA"/>
</dbReference>
<keyword evidence="3" id="KW-1185">Reference proteome</keyword>
<evidence type="ECO:0000313" key="2">
    <source>
        <dbReference type="EMBL" id="QEM42797.1"/>
    </source>
</evidence>
<organism evidence="2 3">
    <name type="scientific">Pseudomonas phage PA8P1</name>
    <dbReference type="NCBI Taxonomy" id="2848039"/>
    <lineage>
        <taxon>Viruses</taxon>
        <taxon>Duplodnaviria</taxon>
        <taxon>Heunggongvirae</taxon>
        <taxon>Uroviricota</taxon>
        <taxon>Caudoviricetes</taxon>
        <taxon>Lindbergviridae</taxon>
        <taxon>Pbunavirus</taxon>
        <taxon>Pbunavirus PA8P1</taxon>
    </lineage>
</organism>
<accession>A0A5C1KA62</accession>
<feature type="coiled-coil region" evidence="1">
    <location>
        <begin position="120"/>
        <end position="214"/>
    </location>
</feature>
<dbReference type="Proteomes" id="UP000324752">
    <property type="component" value="Segment"/>
</dbReference>
<proteinExistence type="predicted"/>
<evidence type="ECO:0000313" key="3">
    <source>
        <dbReference type="Proteomes" id="UP000324752"/>
    </source>
</evidence>
<reference evidence="2 3" key="1">
    <citation type="submission" date="2019-07" db="EMBL/GenBank/DDBJ databases">
        <title>The genomic characterization of four Pseudomonas aeruginosa specific phages belonging to genus Pbunavirus.</title>
        <authorList>
            <person name="Pulkkinen E."/>
            <person name="Hietikko A."/>
            <person name="Patinen T."/>
            <person name="Skurnik M."/>
            <person name="Kiljunen S."/>
        </authorList>
    </citation>
    <scope>NUCLEOTIDE SEQUENCE [LARGE SCALE GENOMIC DNA]</scope>
</reference>
<evidence type="ECO:0000256" key="1">
    <source>
        <dbReference type="SAM" id="Coils"/>
    </source>
</evidence>
<protein>
    <submittedName>
        <fullName evidence="2">Putative tail length tape-measure protein</fullName>
    </submittedName>
</protein>
<gene>
    <name evidence="2" type="ORF">PA8P1_014c</name>
</gene>
<name>A0A5C1KA62_9CAUD</name>
<keyword evidence="1" id="KW-0175">Coiled coil</keyword>